<accession>G4T693</accession>
<dbReference type="eggNOG" id="KOG2104">
    <property type="taxonomic scope" value="Eukaryota"/>
</dbReference>
<keyword evidence="3" id="KW-0653">Protein transport</keyword>
<dbReference type="Gene3D" id="3.10.450.50">
    <property type="match status" value="1"/>
</dbReference>
<dbReference type="Pfam" id="PF02136">
    <property type="entry name" value="NTF2"/>
    <property type="match status" value="1"/>
</dbReference>
<dbReference type="InterPro" id="IPR032710">
    <property type="entry name" value="NTF2-like_dom_sf"/>
</dbReference>
<dbReference type="FunFam" id="3.10.450.50:FF:000005">
    <property type="entry name" value="Nuclear transport factor 2"/>
    <property type="match status" value="1"/>
</dbReference>
<protein>
    <recommendedName>
        <fullName evidence="2 3">Nuclear transport factor 2</fullName>
        <shortName evidence="3">NTF-2</shortName>
    </recommendedName>
</protein>
<reference evidence="5 6" key="1">
    <citation type="journal article" date="2011" name="PLoS Pathog.">
        <title>Endophytic Life Strategies Decoded by Genome and Transcriptome Analyses of the Mutualistic Root Symbiont Piriformospora indica.</title>
        <authorList>
            <person name="Zuccaro A."/>
            <person name="Lahrmann U."/>
            <person name="Guldener U."/>
            <person name="Langen G."/>
            <person name="Pfiffi S."/>
            <person name="Biedenkopf D."/>
            <person name="Wong P."/>
            <person name="Samans B."/>
            <person name="Grimm C."/>
            <person name="Basiewicz M."/>
            <person name="Murat C."/>
            <person name="Martin F."/>
            <person name="Kogel K.H."/>
        </authorList>
    </citation>
    <scope>NUCLEOTIDE SEQUENCE [LARGE SCALE GENOMIC DNA]</scope>
    <source>
        <strain evidence="5 6">DSM 11827</strain>
    </source>
</reference>
<evidence type="ECO:0000259" key="4">
    <source>
        <dbReference type="PROSITE" id="PS50177"/>
    </source>
</evidence>
<dbReference type="STRING" id="1109443.G4T693"/>
<evidence type="ECO:0000313" key="5">
    <source>
        <dbReference type="EMBL" id="CCA66868.1"/>
    </source>
</evidence>
<name>G4T693_SERID</name>
<dbReference type="HOGENOM" id="CLU_131642_0_0_1"/>
<keyword evidence="3" id="KW-0813">Transport</keyword>
<dbReference type="InterPro" id="IPR002075">
    <property type="entry name" value="NTF2_dom"/>
</dbReference>
<dbReference type="InParanoid" id="G4T693"/>
<dbReference type="AlphaFoldDB" id="G4T693"/>
<dbReference type="OrthoDB" id="6507044at2759"/>
<gene>
    <name evidence="5" type="ORF">PIIN_00629</name>
</gene>
<dbReference type="GO" id="GO:0051028">
    <property type="term" value="P:mRNA transport"/>
    <property type="evidence" value="ECO:0007669"/>
    <property type="project" value="UniProtKB-UniRule"/>
</dbReference>
<dbReference type="CDD" id="cd00780">
    <property type="entry name" value="NTF2"/>
    <property type="match status" value="1"/>
</dbReference>
<dbReference type="InterPro" id="IPR018222">
    <property type="entry name" value="Nuclear_transport_factor_2_euk"/>
</dbReference>
<dbReference type="SUPFAM" id="SSF54427">
    <property type="entry name" value="NTF2-like"/>
    <property type="match status" value="1"/>
</dbReference>
<dbReference type="GO" id="GO:0005635">
    <property type="term" value="C:nuclear envelope"/>
    <property type="evidence" value="ECO:0007669"/>
    <property type="project" value="UniProtKB-ARBA"/>
</dbReference>
<feature type="domain" description="NTF2" evidence="4">
    <location>
        <begin position="7"/>
        <end position="118"/>
    </location>
</feature>
<evidence type="ECO:0000256" key="2">
    <source>
        <dbReference type="ARBA" id="ARBA00026247"/>
    </source>
</evidence>
<organism evidence="5 6">
    <name type="scientific">Serendipita indica (strain DSM 11827)</name>
    <name type="common">Root endophyte fungus</name>
    <name type="synonym">Piriformospora indica</name>
    <dbReference type="NCBI Taxonomy" id="1109443"/>
    <lineage>
        <taxon>Eukaryota</taxon>
        <taxon>Fungi</taxon>
        <taxon>Dikarya</taxon>
        <taxon>Basidiomycota</taxon>
        <taxon>Agaricomycotina</taxon>
        <taxon>Agaricomycetes</taxon>
        <taxon>Sebacinales</taxon>
        <taxon>Serendipitaceae</taxon>
        <taxon>Serendipita</taxon>
    </lineage>
</organism>
<dbReference type="FunCoup" id="G4T693">
    <property type="interactions" value="656"/>
</dbReference>
<evidence type="ECO:0000256" key="3">
    <source>
        <dbReference type="RuleBase" id="RU369002"/>
    </source>
</evidence>
<comment type="caution">
    <text evidence="5">The sequence shown here is derived from an EMBL/GenBank/DDBJ whole genome shotgun (WGS) entry which is preliminary data.</text>
</comment>
<keyword evidence="3" id="KW-0539">Nucleus</keyword>
<dbReference type="OMA" id="QFVEYYY"/>
<evidence type="ECO:0000313" key="6">
    <source>
        <dbReference type="Proteomes" id="UP000007148"/>
    </source>
</evidence>
<evidence type="ECO:0000256" key="1">
    <source>
        <dbReference type="ARBA" id="ARBA00022490"/>
    </source>
</evidence>
<dbReference type="PANTHER" id="PTHR12612">
    <property type="entry name" value="NUCLEAR TRANSPORT FACTOR 2"/>
    <property type="match status" value="1"/>
</dbReference>
<dbReference type="PROSITE" id="PS50177">
    <property type="entry name" value="NTF2_DOMAIN"/>
    <property type="match status" value="1"/>
</dbReference>
<dbReference type="GO" id="GO:0005737">
    <property type="term" value="C:cytoplasm"/>
    <property type="evidence" value="ECO:0007669"/>
    <property type="project" value="UniProtKB-SubCell"/>
</dbReference>
<keyword evidence="6" id="KW-1185">Reference proteome</keyword>
<comment type="function">
    <text evidence="3">Has a role in nuclear-cytoplasmic transport of proteins and mRNAs.</text>
</comment>
<comment type="subcellular location">
    <subcellularLocation>
        <location evidence="3">Cytoplasm</location>
    </subcellularLocation>
    <subcellularLocation>
        <location evidence="3">Nucleus</location>
    </subcellularLocation>
</comment>
<proteinExistence type="predicted"/>
<keyword evidence="1 3" id="KW-0963">Cytoplasm</keyword>
<dbReference type="GO" id="GO:0006606">
    <property type="term" value="P:protein import into nucleus"/>
    <property type="evidence" value="ECO:0007669"/>
    <property type="project" value="UniProtKB-ARBA"/>
</dbReference>
<dbReference type="EMBL" id="CAFZ01000006">
    <property type="protein sequence ID" value="CCA66868.1"/>
    <property type="molecule type" value="Genomic_DNA"/>
</dbReference>
<sequence>MADINAVARQFAEYYYGKFSANRADLVPLYREQSMLTFESSQHIGVGNIAEKYTGLPFGQVAARISTLDAQPTPTGICIFVTGELQLEDQEQPLRFCQCFNLVSESGSYWVLNDIFRLNYG</sequence>
<dbReference type="InterPro" id="IPR045875">
    <property type="entry name" value="NTF2"/>
</dbReference>
<dbReference type="Proteomes" id="UP000007148">
    <property type="component" value="Unassembled WGS sequence"/>
</dbReference>